<protein>
    <submittedName>
        <fullName evidence="10">1-hydroxy-2-methyl-2-(E)-butenyl 4-diphosphate synthase</fullName>
    </submittedName>
</protein>
<dbReference type="GO" id="GO:0046429">
    <property type="term" value="F:4-hydroxy-3-methylbut-2-en-1-yl diphosphate synthase activity (ferredoxin)"/>
    <property type="evidence" value="ECO:0007669"/>
    <property type="project" value="InterPro"/>
</dbReference>
<name>A0A0C1RZL6_9ENTR</name>
<evidence type="ECO:0000256" key="4">
    <source>
        <dbReference type="ARBA" id="ARBA00023002"/>
    </source>
</evidence>
<evidence type="ECO:0000256" key="2">
    <source>
        <dbReference type="ARBA" id="ARBA00022485"/>
    </source>
</evidence>
<evidence type="ECO:0000256" key="5">
    <source>
        <dbReference type="ARBA" id="ARBA00023004"/>
    </source>
</evidence>
<sequence>MAYRLLSSRTDQPIHLGITESGGRRNGSIRSAIGIGSLLLDGIGDTLRVSLADDPVEEVKVALSILNSLKIRSVGVQIVACPTCSRKEFDVINVVKVLEERLSDVKDPLKISVIGCVVNGFGEAENSDFGVIGRRTRSVLLNRVENKKKFVHNDIISEELEDEVRKVIEIRERKCGSNCQSNSKQES</sequence>
<dbReference type="PATRIC" id="fig|1401651.3.peg.480"/>
<evidence type="ECO:0000256" key="6">
    <source>
        <dbReference type="ARBA" id="ARBA00023014"/>
    </source>
</evidence>
<evidence type="ECO:0000259" key="8">
    <source>
        <dbReference type="Pfam" id="PF04551"/>
    </source>
</evidence>
<dbReference type="Pfam" id="PF26540">
    <property type="entry name" value="GcpE_C"/>
    <property type="match status" value="1"/>
</dbReference>
<feature type="domain" description="IspG C-terminal" evidence="9">
    <location>
        <begin position="77"/>
        <end position="165"/>
    </location>
</feature>
<organism evidence="10 11">
    <name type="scientific">Candidatus Riesia pediculischaeffi PTSU</name>
    <dbReference type="NCBI Taxonomy" id="1401651"/>
    <lineage>
        <taxon>Bacteria</taxon>
        <taxon>Pseudomonadati</taxon>
        <taxon>Pseudomonadota</taxon>
        <taxon>Gammaproteobacteria</taxon>
        <taxon>Enterobacterales</taxon>
        <taxon>Enterobacteriaceae</taxon>
        <taxon>Candidatus Riesia</taxon>
    </lineage>
</organism>
<keyword evidence="2" id="KW-0004">4Fe-4S</keyword>
<dbReference type="InterPro" id="IPR058579">
    <property type="entry name" value="IspG_C"/>
</dbReference>
<dbReference type="PANTHER" id="PTHR30454">
    <property type="entry name" value="4-HYDROXY-3-METHYLBUT-2-EN-1-YL DIPHOSPHATE SYNTHASE"/>
    <property type="match status" value="1"/>
</dbReference>
<dbReference type="GO" id="GO:0016114">
    <property type="term" value="P:terpenoid biosynthetic process"/>
    <property type="evidence" value="ECO:0007669"/>
    <property type="project" value="InterPro"/>
</dbReference>
<keyword evidence="5" id="KW-0408">Iron</keyword>
<dbReference type="GO" id="GO:0046872">
    <property type="term" value="F:metal ion binding"/>
    <property type="evidence" value="ECO:0007669"/>
    <property type="project" value="UniProtKB-KW"/>
</dbReference>
<accession>A0A0C1RZL6</accession>
<proteinExistence type="predicted"/>
<comment type="cofactor">
    <cofactor evidence="1">
        <name>[4Fe-4S] cluster</name>
        <dbReference type="ChEBI" id="CHEBI:49883"/>
    </cofactor>
</comment>
<dbReference type="Pfam" id="PF04551">
    <property type="entry name" value="GcpE"/>
    <property type="match status" value="1"/>
</dbReference>
<feature type="domain" description="IspG TIM-barrel" evidence="8">
    <location>
        <begin position="2"/>
        <end position="62"/>
    </location>
</feature>
<dbReference type="GO" id="GO:0019288">
    <property type="term" value="P:isopentenyl diphosphate biosynthetic process, methylerythritol 4-phosphate pathway"/>
    <property type="evidence" value="ECO:0007669"/>
    <property type="project" value="TreeGrafter"/>
</dbReference>
<dbReference type="Gene3D" id="3.30.413.10">
    <property type="entry name" value="Sulfite Reductase Hemoprotein, domain 1"/>
    <property type="match status" value="1"/>
</dbReference>
<dbReference type="InterPro" id="IPR058578">
    <property type="entry name" value="IspG_TIM"/>
</dbReference>
<evidence type="ECO:0000313" key="11">
    <source>
        <dbReference type="Proteomes" id="UP000054529"/>
    </source>
</evidence>
<comment type="caution">
    <text evidence="10">The sequence shown here is derived from an EMBL/GenBank/DDBJ whole genome shotgun (WGS) entry which is preliminary data.</text>
</comment>
<dbReference type="GO" id="GO:0051539">
    <property type="term" value="F:4 iron, 4 sulfur cluster binding"/>
    <property type="evidence" value="ECO:0007669"/>
    <property type="project" value="UniProtKB-KW"/>
</dbReference>
<evidence type="ECO:0000256" key="3">
    <source>
        <dbReference type="ARBA" id="ARBA00022723"/>
    </source>
</evidence>
<dbReference type="InterPro" id="IPR011005">
    <property type="entry name" value="Dihydropteroate_synth-like_sf"/>
</dbReference>
<dbReference type="InterPro" id="IPR045854">
    <property type="entry name" value="NO2/SO3_Rdtase_4Fe4S_sf"/>
</dbReference>
<dbReference type="EMBL" id="AWXV01000004">
    <property type="protein sequence ID" value="KIE63732.1"/>
    <property type="molecule type" value="Genomic_DNA"/>
</dbReference>
<reference evidence="10 11" key="1">
    <citation type="journal article" date="2014" name="G3 (Bethesda)">
        <title>Genome sequence of Candidatus Riesia pediculischaeffi, endosymbiont of chimpanzee lice, and genomic comparison of recently acquired endosymbionts from human and chimpanzee lice.</title>
        <authorList>
            <person name="Boyd B.M."/>
            <person name="Allen J.M."/>
            <person name="de Crecy-Lagard V."/>
            <person name="Reed D.L."/>
        </authorList>
    </citation>
    <scope>NUCLEOTIDE SEQUENCE [LARGE SCALE GENOMIC DNA]</scope>
    <source>
        <strain evidence="10 11">PTSU</strain>
    </source>
</reference>
<dbReference type="PANTHER" id="PTHR30454:SF0">
    <property type="entry name" value="4-HYDROXY-3-METHYLBUT-2-EN-1-YL DIPHOSPHATE SYNTHASE (FERREDOXIN), CHLOROPLASTIC"/>
    <property type="match status" value="1"/>
</dbReference>
<evidence type="ECO:0000313" key="10">
    <source>
        <dbReference type="EMBL" id="KIE63732.1"/>
    </source>
</evidence>
<dbReference type="SUPFAM" id="SSF56014">
    <property type="entry name" value="Nitrite and sulphite reductase 4Fe-4S domain-like"/>
    <property type="match status" value="1"/>
</dbReference>
<keyword evidence="3" id="KW-0479">Metal-binding</keyword>
<dbReference type="HOGENOM" id="CLU_106752_0_0_6"/>
<gene>
    <name evidence="10" type="ORF">P689_122214</name>
</gene>
<evidence type="ECO:0000259" key="9">
    <source>
        <dbReference type="Pfam" id="PF26540"/>
    </source>
</evidence>
<dbReference type="Proteomes" id="UP000054529">
    <property type="component" value="Unassembled WGS sequence"/>
</dbReference>
<dbReference type="InterPro" id="IPR004588">
    <property type="entry name" value="IspG_bac-typ"/>
</dbReference>
<evidence type="ECO:0000256" key="7">
    <source>
        <dbReference type="ARBA" id="ARBA00023229"/>
    </source>
</evidence>
<keyword evidence="6" id="KW-0411">Iron-sulfur</keyword>
<keyword evidence="4" id="KW-0560">Oxidoreductase</keyword>
<keyword evidence="7" id="KW-0414">Isoprene biosynthesis</keyword>
<dbReference type="AlphaFoldDB" id="A0A0C1RZL6"/>
<dbReference type="Gene3D" id="3.20.20.20">
    <property type="entry name" value="Dihydropteroate synthase-like"/>
    <property type="match status" value="1"/>
</dbReference>
<evidence type="ECO:0000256" key="1">
    <source>
        <dbReference type="ARBA" id="ARBA00001966"/>
    </source>
</evidence>